<dbReference type="PROSITE" id="PS51819">
    <property type="entry name" value="VOC"/>
    <property type="match status" value="1"/>
</dbReference>
<dbReference type="RefSeq" id="WP_145897191.1">
    <property type="nucleotide sequence ID" value="NZ_VOBQ01000030.1"/>
</dbReference>
<dbReference type="InterPro" id="IPR029068">
    <property type="entry name" value="Glyas_Bleomycin-R_OHBP_Dase"/>
</dbReference>
<dbReference type="AlphaFoldDB" id="A0A562ZDV1"/>
<accession>A0A562ZDV1</accession>
<dbReference type="Proteomes" id="UP000318199">
    <property type="component" value="Unassembled WGS sequence"/>
</dbReference>
<dbReference type="Pfam" id="PF00903">
    <property type="entry name" value="Glyoxalase"/>
    <property type="match status" value="1"/>
</dbReference>
<gene>
    <name evidence="2" type="ORF">FN976_27810</name>
</gene>
<dbReference type="SUPFAM" id="SSF54593">
    <property type="entry name" value="Glyoxalase/Bleomycin resistance protein/Dihydroxybiphenyl dioxygenase"/>
    <property type="match status" value="1"/>
</dbReference>
<reference evidence="2 3" key="1">
    <citation type="submission" date="2019-07" db="EMBL/GenBank/DDBJ databases">
        <title>Caenimonas sedimenti sp. nov., isolated from activated sludge.</title>
        <authorList>
            <person name="Xu J."/>
        </authorList>
    </citation>
    <scope>NUCLEOTIDE SEQUENCE [LARGE SCALE GENOMIC DNA]</scope>
    <source>
        <strain evidence="2 3">HX-9-20</strain>
    </source>
</reference>
<sequence length="130" mass="14010">MLHAFPMYAYIPAKDMARARKFYEEKVGLTAREETNGGVVFEFAGGTACFLYPTPNAGTSQASQAFWSVQDVDGLITKLKARGVVFEDYDMPGEKSAAGAITAGGAKAAWFKDSEGNIMALIEDLSAARR</sequence>
<dbReference type="OrthoDB" id="9804907at2"/>
<feature type="domain" description="VOC" evidence="1">
    <location>
        <begin position="4"/>
        <end position="124"/>
    </location>
</feature>
<organism evidence="2 3">
    <name type="scientific">Caenimonas sedimenti</name>
    <dbReference type="NCBI Taxonomy" id="2596921"/>
    <lineage>
        <taxon>Bacteria</taxon>
        <taxon>Pseudomonadati</taxon>
        <taxon>Pseudomonadota</taxon>
        <taxon>Betaproteobacteria</taxon>
        <taxon>Burkholderiales</taxon>
        <taxon>Comamonadaceae</taxon>
        <taxon>Caenimonas</taxon>
    </lineage>
</organism>
<comment type="caution">
    <text evidence="2">The sequence shown here is derived from an EMBL/GenBank/DDBJ whole genome shotgun (WGS) entry which is preliminary data.</text>
</comment>
<keyword evidence="3" id="KW-1185">Reference proteome</keyword>
<proteinExistence type="predicted"/>
<protein>
    <submittedName>
        <fullName evidence="2">VOC family protein</fullName>
    </submittedName>
</protein>
<dbReference type="InterPro" id="IPR037523">
    <property type="entry name" value="VOC_core"/>
</dbReference>
<name>A0A562ZDV1_9BURK</name>
<evidence type="ECO:0000259" key="1">
    <source>
        <dbReference type="PROSITE" id="PS51819"/>
    </source>
</evidence>
<dbReference type="Gene3D" id="3.10.180.10">
    <property type="entry name" value="2,3-Dihydroxybiphenyl 1,2-Dioxygenase, domain 1"/>
    <property type="match status" value="1"/>
</dbReference>
<dbReference type="EMBL" id="VOBQ01000030">
    <property type="protein sequence ID" value="TWO64912.1"/>
    <property type="molecule type" value="Genomic_DNA"/>
</dbReference>
<evidence type="ECO:0000313" key="3">
    <source>
        <dbReference type="Proteomes" id="UP000318199"/>
    </source>
</evidence>
<evidence type="ECO:0000313" key="2">
    <source>
        <dbReference type="EMBL" id="TWO64912.1"/>
    </source>
</evidence>
<dbReference type="InterPro" id="IPR004360">
    <property type="entry name" value="Glyas_Fos-R_dOase_dom"/>
</dbReference>